<dbReference type="Pfam" id="PF16158">
    <property type="entry name" value="N_BRCA1_IG"/>
    <property type="match status" value="1"/>
</dbReference>
<organism evidence="3 4">
    <name type="scientific">Strongylocentrotus purpuratus</name>
    <name type="common">Purple sea urchin</name>
    <dbReference type="NCBI Taxonomy" id="7668"/>
    <lineage>
        <taxon>Eukaryota</taxon>
        <taxon>Metazoa</taxon>
        <taxon>Echinodermata</taxon>
        <taxon>Eleutherozoa</taxon>
        <taxon>Echinozoa</taxon>
        <taxon>Echinoidea</taxon>
        <taxon>Euechinoidea</taxon>
        <taxon>Echinacea</taxon>
        <taxon>Camarodonta</taxon>
        <taxon>Echinidea</taxon>
        <taxon>Strongylocentrotidae</taxon>
        <taxon>Strongylocentrotus</taxon>
    </lineage>
</organism>
<dbReference type="SUPFAM" id="SSF46934">
    <property type="entry name" value="UBA-like"/>
    <property type="match status" value="1"/>
</dbReference>
<evidence type="ECO:0000259" key="2">
    <source>
        <dbReference type="Pfam" id="PF16158"/>
    </source>
</evidence>
<dbReference type="CTD" id="64771"/>
<reference evidence="4" key="1">
    <citation type="submission" date="2015-02" db="EMBL/GenBank/DDBJ databases">
        <title>Genome sequencing for Strongylocentrotus purpuratus.</title>
        <authorList>
            <person name="Murali S."/>
            <person name="Liu Y."/>
            <person name="Vee V."/>
            <person name="English A."/>
            <person name="Wang M."/>
            <person name="Skinner E."/>
            <person name="Han Y."/>
            <person name="Muzny D.M."/>
            <person name="Worley K.C."/>
            <person name="Gibbs R.A."/>
        </authorList>
    </citation>
    <scope>NUCLEOTIDE SEQUENCE</scope>
</reference>
<dbReference type="FunFam" id="2.60.40.10:FF:004833">
    <property type="match status" value="1"/>
</dbReference>
<dbReference type="InterPro" id="IPR009060">
    <property type="entry name" value="UBA-like_sf"/>
</dbReference>
<feature type="compositionally biased region" description="Polar residues" evidence="1">
    <location>
        <begin position="261"/>
        <end position="270"/>
    </location>
</feature>
<dbReference type="Gene3D" id="2.60.40.10">
    <property type="entry name" value="Immunoglobulins"/>
    <property type="match status" value="1"/>
</dbReference>
<evidence type="ECO:0000313" key="3">
    <source>
        <dbReference type="EnsemblMetazoa" id="XP_030845068"/>
    </source>
</evidence>
<evidence type="ECO:0000256" key="1">
    <source>
        <dbReference type="SAM" id="MobiDB-lite"/>
    </source>
</evidence>
<dbReference type="GO" id="GO:0000407">
    <property type="term" value="C:phagophore assembly site"/>
    <property type="evidence" value="ECO:0000318"/>
    <property type="project" value="GO_Central"/>
</dbReference>
<dbReference type="PANTHER" id="PTHR20930">
    <property type="entry name" value="OVARIAN CARCINOMA ANTIGEN CA125-RELATED"/>
    <property type="match status" value="1"/>
</dbReference>
<keyword evidence="4" id="KW-1185">Reference proteome</keyword>
<dbReference type="CDD" id="cd14947">
    <property type="entry name" value="NBR1_like"/>
    <property type="match status" value="1"/>
</dbReference>
<dbReference type="InterPro" id="IPR032350">
    <property type="entry name" value="Nbr1_FW"/>
</dbReference>
<feature type="domain" description="Nbr1 FW" evidence="2">
    <location>
        <begin position="82"/>
        <end position="179"/>
    </location>
</feature>
<evidence type="ECO:0000313" key="4">
    <source>
        <dbReference type="Proteomes" id="UP000007110"/>
    </source>
</evidence>
<feature type="region of interest" description="Disordered" evidence="1">
    <location>
        <begin position="196"/>
        <end position="280"/>
    </location>
</feature>
<dbReference type="GeneID" id="100888525"/>
<protein>
    <recommendedName>
        <fullName evidence="2">Nbr1 FW domain-containing protein</fullName>
    </recommendedName>
</protein>
<dbReference type="InterPro" id="IPR039517">
    <property type="entry name" value="C6orf106_UBA-like"/>
</dbReference>
<dbReference type="OMA" id="HWQGSPN"/>
<name>A0A7M7T0K5_STRPU</name>
<dbReference type="InterPro" id="IPR013783">
    <property type="entry name" value="Ig-like_fold"/>
</dbReference>
<dbReference type="EnsemblMetazoa" id="XM_030989208">
    <property type="protein sequence ID" value="XP_030845068"/>
    <property type="gene ID" value="LOC100888525"/>
</dbReference>
<dbReference type="FunFam" id="1.10.8.10:FF:000015">
    <property type="entry name" value="Chromosome 6 C6orf106 homolog"/>
    <property type="match status" value="1"/>
</dbReference>
<reference evidence="3" key="2">
    <citation type="submission" date="2021-01" db="UniProtKB">
        <authorList>
            <consortium name="EnsemblMetazoa"/>
        </authorList>
    </citation>
    <scope>IDENTIFICATION</scope>
</reference>
<dbReference type="RefSeq" id="XP_030845068.1">
    <property type="nucleotide sequence ID" value="XM_030989208.1"/>
</dbReference>
<accession>A0A7M7T0K5</accession>
<dbReference type="InParanoid" id="A0A7M7T0K5"/>
<dbReference type="Proteomes" id="UP000007110">
    <property type="component" value="Unassembled WGS sequence"/>
</dbReference>
<dbReference type="Pfam" id="PF14555">
    <property type="entry name" value="UBA_4"/>
    <property type="match status" value="1"/>
</dbReference>
<dbReference type="GO" id="GO:0016236">
    <property type="term" value="P:macroautophagy"/>
    <property type="evidence" value="ECO:0000318"/>
    <property type="project" value="GO_Central"/>
</dbReference>
<dbReference type="AlphaFoldDB" id="A0A7M7T0K5"/>
<dbReference type="GO" id="GO:0043130">
    <property type="term" value="F:ubiquitin binding"/>
    <property type="evidence" value="ECO:0000318"/>
    <property type="project" value="GO_Central"/>
</dbReference>
<dbReference type="OrthoDB" id="661148at2759"/>
<dbReference type="FunCoup" id="A0A7M7T0K5">
    <property type="interactions" value="1786"/>
</dbReference>
<proteinExistence type="predicted"/>
<sequence>MMDVDLDQDLMSKFSSMGTTDRDVLINEFQKLLGNNLNPATCAFFLDMNNWNLQAAIGSYYDIEANLPVQRLPNMTFVKDVTIGEGESVPPCTEFTKTWRVRNPATDQWPPGSCLRFIHGHQLGPLDRVYTEHLSAQTDMDISVKMQSPSHCGLYQGQWRMCTSTGVFFGETIWVIVEVKEGGMLGLTQQLSQLGTGAMETESAPSIDRIMPNPFGGSPTKLDGTLRESTPEPPSFHSPSKAEHNSHLSSPVRPPLFQHDLSVQNPTHTMSEPDPSLPAVFHDYQLPRHHAPENTAQPAFPTTQSTASFSTLQAPNQAISQSEYTFHNLRTEETMTDEDL</sequence>
<dbReference type="PANTHER" id="PTHR20930:SF0">
    <property type="entry name" value="PROTEIN ILRUN"/>
    <property type="match status" value="1"/>
</dbReference>
<dbReference type="CDD" id="cd14349">
    <property type="entry name" value="UBA_CF106"/>
    <property type="match status" value="1"/>
</dbReference>
<dbReference type="Gene3D" id="1.10.8.10">
    <property type="entry name" value="DNA helicase RuvA subunit, C-terminal domain"/>
    <property type="match status" value="1"/>
</dbReference>
<dbReference type="KEGG" id="spu:100888525"/>